<dbReference type="WBParaSite" id="GPUH_0001519901-mRNA-1">
    <property type="protein sequence ID" value="GPUH_0001519901-mRNA-1"/>
    <property type="gene ID" value="GPUH_0001519901"/>
</dbReference>
<reference evidence="1 2" key="2">
    <citation type="submission" date="2018-11" db="EMBL/GenBank/DDBJ databases">
        <authorList>
            <consortium name="Pathogen Informatics"/>
        </authorList>
    </citation>
    <scope>NUCLEOTIDE SEQUENCE [LARGE SCALE GENOMIC DNA]</scope>
</reference>
<evidence type="ECO:0000313" key="1">
    <source>
        <dbReference type="EMBL" id="VDN25513.1"/>
    </source>
</evidence>
<evidence type="ECO:0000313" key="2">
    <source>
        <dbReference type="Proteomes" id="UP000271098"/>
    </source>
</evidence>
<sequence length="81" mass="9155">MSLRCRQHNHLHRKPASRACLSEPAQVPSYWGTRYFDPVAISALYTALCTTALYTVPRYGPTPSGIVQYHALYDAIPYRAL</sequence>
<protein>
    <submittedName>
        <fullName evidence="1 3">Uncharacterized protein</fullName>
    </submittedName>
</protein>
<accession>A0A183E2I8</accession>
<gene>
    <name evidence="1" type="ORF">GPUH_LOCUS15179</name>
</gene>
<name>A0A183E2I8_9BILA</name>
<dbReference type="AlphaFoldDB" id="A0A183E2I8"/>
<dbReference type="Proteomes" id="UP000271098">
    <property type="component" value="Unassembled WGS sequence"/>
</dbReference>
<organism evidence="3">
    <name type="scientific">Gongylonema pulchrum</name>
    <dbReference type="NCBI Taxonomy" id="637853"/>
    <lineage>
        <taxon>Eukaryota</taxon>
        <taxon>Metazoa</taxon>
        <taxon>Ecdysozoa</taxon>
        <taxon>Nematoda</taxon>
        <taxon>Chromadorea</taxon>
        <taxon>Rhabditida</taxon>
        <taxon>Spirurina</taxon>
        <taxon>Spiruromorpha</taxon>
        <taxon>Spiruroidea</taxon>
        <taxon>Gongylonematidae</taxon>
        <taxon>Gongylonema</taxon>
    </lineage>
</organism>
<keyword evidence="2" id="KW-1185">Reference proteome</keyword>
<dbReference type="EMBL" id="UYRT01082120">
    <property type="protein sequence ID" value="VDN25513.1"/>
    <property type="molecule type" value="Genomic_DNA"/>
</dbReference>
<reference evidence="3" key="1">
    <citation type="submission" date="2016-06" db="UniProtKB">
        <authorList>
            <consortium name="WormBaseParasite"/>
        </authorList>
    </citation>
    <scope>IDENTIFICATION</scope>
</reference>
<evidence type="ECO:0000313" key="3">
    <source>
        <dbReference type="WBParaSite" id="GPUH_0001519901-mRNA-1"/>
    </source>
</evidence>
<proteinExistence type="predicted"/>